<dbReference type="Proteomes" id="UP000791440">
    <property type="component" value="Unassembled WGS sequence"/>
</dbReference>
<gene>
    <name evidence="1" type="ORF">O3G_MSEX014253</name>
</gene>
<sequence>MLSWEPPQCQDPDFKARTFDQEVAYLRLKDALLSAIALCIELADNRPIDEKRPQYEELETCVDAFSTAIEKCREKYCEREKIYISAPFPSRIIAFVNSPVPYRELYSTTLRMVGELAMGRAAAAHALCEQQRGLMARAQDAFTDELRACSGDAGWTMRDKLEALSNYFEFTGIITFILGVCNELITPPNTKKSKKKISQSPDEIKTLELLNKLNETVQSTITFIENLLDDWPNYEYSSTIEDVFAKLNLEDKYYNPVENRLKGGREDVLNDLRNILKKKSKYLKSLVQ</sequence>
<name>A0A922CZ44_MANSE</name>
<dbReference type="AlphaFoldDB" id="A0A922CZ44"/>
<dbReference type="EMBL" id="JH669085">
    <property type="protein sequence ID" value="KAG6464059.1"/>
    <property type="molecule type" value="Genomic_DNA"/>
</dbReference>
<evidence type="ECO:0000313" key="1">
    <source>
        <dbReference type="EMBL" id="KAG6464059.1"/>
    </source>
</evidence>
<organism evidence="1 2">
    <name type="scientific">Manduca sexta</name>
    <name type="common">Tobacco hawkmoth</name>
    <name type="synonym">Tobacco hornworm</name>
    <dbReference type="NCBI Taxonomy" id="7130"/>
    <lineage>
        <taxon>Eukaryota</taxon>
        <taxon>Metazoa</taxon>
        <taxon>Ecdysozoa</taxon>
        <taxon>Arthropoda</taxon>
        <taxon>Hexapoda</taxon>
        <taxon>Insecta</taxon>
        <taxon>Pterygota</taxon>
        <taxon>Neoptera</taxon>
        <taxon>Endopterygota</taxon>
        <taxon>Lepidoptera</taxon>
        <taxon>Glossata</taxon>
        <taxon>Ditrysia</taxon>
        <taxon>Bombycoidea</taxon>
        <taxon>Sphingidae</taxon>
        <taxon>Sphinginae</taxon>
        <taxon>Sphingini</taxon>
        <taxon>Manduca</taxon>
    </lineage>
</organism>
<evidence type="ECO:0000313" key="2">
    <source>
        <dbReference type="Proteomes" id="UP000791440"/>
    </source>
</evidence>
<protein>
    <submittedName>
        <fullName evidence="1">Uncharacterized protein</fullName>
    </submittedName>
</protein>
<reference evidence="1" key="1">
    <citation type="journal article" date="2016" name="Insect Biochem. Mol. Biol.">
        <title>Multifaceted biological insights from a draft genome sequence of the tobacco hornworm moth, Manduca sexta.</title>
        <authorList>
            <person name="Kanost M.R."/>
            <person name="Arrese E.L."/>
            <person name="Cao X."/>
            <person name="Chen Y.R."/>
            <person name="Chellapilla S."/>
            <person name="Goldsmith M.R."/>
            <person name="Grosse-Wilde E."/>
            <person name="Heckel D.G."/>
            <person name="Herndon N."/>
            <person name="Jiang H."/>
            <person name="Papanicolaou A."/>
            <person name="Qu J."/>
            <person name="Soulages J.L."/>
            <person name="Vogel H."/>
            <person name="Walters J."/>
            <person name="Waterhouse R.M."/>
            <person name="Ahn S.J."/>
            <person name="Almeida F.C."/>
            <person name="An C."/>
            <person name="Aqrawi P."/>
            <person name="Bretschneider A."/>
            <person name="Bryant W.B."/>
            <person name="Bucks S."/>
            <person name="Chao H."/>
            <person name="Chevignon G."/>
            <person name="Christen J.M."/>
            <person name="Clarke D.F."/>
            <person name="Dittmer N.T."/>
            <person name="Ferguson L.C.F."/>
            <person name="Garavelou S."/>
            <person name="Gordon K.H.J."/>
            <person name="Gunaratna R.T."/>
            <person name="Han Y."/>
            <person name="Hauser F."/>
            <person name="He Y."/>
            <person name="Heidel-Fischer H."/>
            <person name="Hirsh A."/>
            <person name="Hu Y."/>
            <person name="Jiang H."/>
            <person name="Kalra D."/>
            <person name="Klinner C."/>
            <person name="Konig C."/>
            <person name="Kovar C."/>
            <person name="Kroll A.R."/>
            <person name="Kuwar S.S."/>
            <person name="Lee S.L."/>
            <person name="Lehman R."/>
            <person name="Li K."/>
            <person name="Li Z."/>
            <person name="Liang H."/>
            <person name="Lovelace S."/>
            <person name="Lu Z."/>
            <person name="Mansfield J.H."/>
            <person name="McCulloch K.J."/>
            <person name="Mathew T."/>
            <person name="Morton B."/>
            <person name="Muzny D.M."/>
            <person name="Neunemann D."/>
            <person name="Ongeri F."/>
            <person name="Pauchet Y."/>
            <person name="Pu L.L."/>
            <person name="Pyrousis I."/>
            <person name="Rao X.J."/>
            <person name="Redding A."/>
            <person name="Roesel C."/>
            <person name="Sanchez-Gracia A."/>
            <person name="Schaack S."/>
            <person name="Shukla A."/>
            <person name="Tetreau G."/>
            <person name="Wang Y."/>
            <person name="Xiong G.H."/>
            <person name="Traut W."/>
            <person name="Walsh T.K."/>
            <person name="Worley K.C."/>
            <person name="Wu D."/>
            <person name="Wu W."/>
            <person name="Wu Y.Q."/>
            <person name="Zhang X."/>
            <person name="Zou Z."/>
            <person name="Zucker H."/>
            <person name="Briscoe A.D."/>
            <person name="Burmester T."/>
            <person name="Clem R.J."/>
            <person name="Feyereisen R."/>
            <person name="Grimmelikhuijzen C.J.P."/>
            <person name="Hamodrakas S.J."/>
            <person name="Hansson B.S."/>
            <person name="Huguet E."/>
            <person name="Jermiin L.S."/>
            <person name="Lan Q."/>
            <person name="Lehman H.K."/>
            <person name="Lorenzen M."/>
            <person name="Merzendorfer H."/>
            <person name="Michalopoulos I."/>
            <person name="Morton D.B."/>
            <person name="Muthukrishnan S."/>
            <person name="Oakeshott J.G."/>
            <person name="Palmer W."/>
            <person name="Park Y."/>
            <person name="Passarelli A.L."/>
            <person name="Rozas J."/>
            <person name="Schwartz L.M."/>
            <person name="Smith W."/>
            <person name="Southgate A."/>
            <person name="Vilcinskas A."/>
            <person name="Vogt R."/>
            <person name="Wang P."/>
            <person name="Werren J."/>
            <person name="Yu X.Q."/>
            <person name="Zhou J.J."/>
            <person name="Brown S.J."/>
            <person name="Scherer S.E."/>
            <person name="Richards S."/>
            <person name="Blissard G.W."/>
        </authorList>
    </citation>
    <scope>NUCLEOTIDE SEQUENCE</scope>
</reference>
<accession>A0A922CZ44</accession>
<comment type="caution">
    <text evidence="1">The sequence shown here is derived from an EMBL/GenBank/DDBJ whole genome shotgun (WGS) entry which is preliminary data.</text>
</comment>
<proteinExistence type="predicted"/>
<reference evidence="1" key="2">
    <citation type="submission" date="2020-12" db="EMBL/GenBank/DDBJ databases">
        <authorList>
            <person name="Kanost M."/>
        </authorList>
    </citation>
    <scope>NUCLEOTIDE SEQUENCE</scope>
</reference>
<keyword evidence="2" id="KW-1185">Reference proteome</keyword>